<dbReference type="AlphaFoldDB" id="A0AAP0ITM1"/>
<protein>
    <submittedName>
        <fullName evidence="2">Uncharacterized protein</fullName>
    </submittedName>
</protein>
<comment type="caution">
    <text evidence="2">The sequence shown here is derived from an EMBL/GenBank/DDBJ whole genome shotgun (WGS) entry which is preliminary data.</text>
</comment>
<dbReference type="Proteomes" id="UP001420932">
    <property type="component" value="Unassembled WGS sequence"/>
</dbReference>
<sequence length="142" mass="16049">MQTKMANQHKGGDVSASNSQHKVSAEDSRRLSDRVVAQGQQLADFMSDMTIRMSALAQKILLVADQRRRRSRTSFEPSQESLCYFYRSHALGSLTMREGEQLVLLPTVGRGRPQLVGLRQPLREEWLRCYPFLLPRGSGASQ</sequence>
<dbReference type="EMBL" id="JBBNAF010000008">
    <property type="protein sequence ID" value="KAK9121489.1"/>
    <property type="molecule type" value="Genomic_DNA"/>
</dbReference>
<keyword evidence="3" id="KW-1185">Reference proteome</keyword>
<evidence type="ECO:0000313" key="2">
    <source>
        <dbReference type="EMBL" id="KAK9121489.1"/>
    </source>
</evidence>
<accession>A0AAP0ITM1</accession>
<feature type="region of interest" description="Disordered" evidence="1">
    <location>
        <begin position="1"/>
        <end position="32"/>
    </location>
</feature>
<proteinExistence type="predicted"/>
<name>A0AAP0ITM1_9MAGN</name>
<reference evidence="2 3" key="1">
    <citation type="submission" date="2024-01" db="EMBL/GenBank/DDBJ databases">
        <title>Genome assemblies of Stephania.</title>
        <authorList>
            <person name="Yang L."/>
        </authorList>
    </citation>
    <scope>NUCLEOTIDE SEQUENCE [LARGE SCALE GENOMIC DNA]</scope>
    <source>
        <strain evidence="2">YNDBR</strain>
        <tissue evidence="2">Leaf</tissue>
    </source>
</reference>
<organism evidence="2 3">
    <name type="scientific">Stephania yunnanensis</name>
    <dbReference type="NCBI Taxonomy" id="152371"/>
    <lineage>
        <taxon>Eukaryota</taxon>
        <taxon>Viridiplantae</taxon>
        <taxon>Streptophyta</taxon>
        <taxon>Embryophyta</taxon>
        <taxon>Tracheophyta</taxon>
        <taxon>Spermatophyta</taxon>
        <taxon>Magnoliopsida</taxon>
        <taxon>Ranunculales</taxon>
        <taxon>Menispermaceae</taxon>
        <taxon>Menispermoideae</taxon>
        <taxon>Cissampelideae</taxon>
        <taxon>Stephania</taxon>
    </lineage>
</organism>
<evidence type="ECO:0000313" key="3">
    <source>
        <dbReference type="Proteomes" id="UP001420932"/>
    </source>
</evidence>
<evidence type="ECO:0000256" key="1">
    <source>
        <dbReference type="SAM" id="MobiDB-lite"/>
    </source>
</evidence>
<feature type="compositionally biased region" description="Basic and acidic residues" evidence="1">
    <location>
        <begin position="23"/>
        <end position="32"/>
    </location>
</feature>
<gene>
    <name evidence="2" type="ORF">Syun_019106</name>
</gene>